<dbReference type="GO" id="GO:0003968">
    <property type="term" value="F:RNA-directed RNA polymerase activity"/>
    <property type="evidence" value="ECO:0007669"/>
    <property type="project" value="UniProtKB-KW"/>
</dbReference>
<evidence type="ECO:0000313" key="4">
    <source>
        <dbReference type="EMBL" id="QIR30249.1"/>
    </source>
</evidence>
<dbReference type="PANTHER" id="PTHR34456:SF13">
    <property type="entry name" value="REVERSE TRANSCRIPTASE DOMAIN-CONTAINING PROTEIN"/>
    <property type="match status" value="1"/>
</dbReference>
<keyword evidence="1 4" id="KW-0696">RNA-directed RNA polymerase</keyword>
<reference evidence="4" key="1">
    <citation type="journal article" date="2020" name="Virus Evol.">
        <title>Analysis of the virome associated to grapevine downy mildew lesions reveals new mycovirus lineages.</title>
        <authorList>
            <person name="Chiapello M."/>
            <person name="Rodriguez-Romero J."/>
            <person name="Ayllon M.A."/>
            <person name="Turina M."/>
        </authorList>
    </citation>
    <scope>NUCLEOTIDE SEQUENCE</scope>
    <source>
        <strain evidence="4">DMG-B_DN55286</strain>
    </source>
</reference>
<evidence type="ECO:0000256" key="1">
    <source>
        <dbReference type="ARBA" id="ARBA00022484"/>
    </source>
</evidence>
<keyword evidence="2" id="KW-0808">Transferase</keyword>
<dbReference type="InterPro" id="IPR008686">
    <property type="entry name" value="RNA_pol_mitovir"/>
</dbReference>
<dbReference type="SUPFAM" id="SSF56672">
    <property type="entry name" value="DNA/RNA polymerases"/>
    <property type="match status" value="1"/>
</dbReference>
<keyword evidence="3" id="KW-0548">Nucleotidyltransferase</keyword>
<name>A0A6G9RTB8_9VIRU</name>
<proteinExistence type="predicted"/>
<evidence type="ECO:0000256" key="2">
    <source>
        <dbReference type="ARBA" id="ARBA00022679"/>
    </source>
</evidence>
<protein>
    <submittedName>
        <fullName evidence="4">RNA-dependent RNA polymerase</fullName>
    </submittedName>
</protein>
<dbReference type="EMBL" id="MN539787">
    <property type="protein sequence ID" value="QIR30249.1"/>
    <property type="molecule type" value="Genomic_RNA"/>
</dbReference>
<evidence type="ECO:0000256" key="3">
    <source>
        <dbReference type="ARBA" id="ARBA00022695"/>
    </source>
</evidence>
<organism evidence="4">
    <name type="scientific">Plasmopara viticola lesion associated mitovirus 26</name>
    <dbReference type="NCBI Taxonomy" id="2719452"/>
    <lineage>
        <taxon>Viruses</taxon>
        <taxon>Riboviria</taxon>
        <taxon>Orthornavirae</taxon>
        <taxon>Lenarviricota</taxon>
        <taxon>Howeltoviricetes</taxon>
        <taxon>Cryppavirales</taxon>
        <taxon>Mitoviridae</taxon>
        <taxon>Mitovirus</taxon>
    </lineage>
</organism>
<accession>A0A6G9RTB8</accession>
<sequence>MKWQKFNKNLAWKRVGGDTKYLDINQLPRFTRLLIWLLASNEHKPSLFELSLRIKHMHKRNGPLFTVMYLKESHRLTMKQLGGSPGKCETFPRVATRRGLPLIVPGKLRLLIEQNDISVIRGVLSIITVYRVINCKSTIKLSTITDPFKGHVERFSPHELKDGLQMLHLKKLFIEQLNTMIPSVKAGPNSKIATLGATLDAKAFSESPDLLRNLEQVAAVTAPSLFNLLKEEIGNLESWYSTLRDEVKNKFCKDLKLGKLSEKKEPAGKVRVFAITDIWSQSILAPLHHTIFEHLVKLPFDGTFDQLKPLQALIAKGHRKFFSYDLSAATDRLPITLQEQILGYLVNPEFAQAWRRLLVDRPWYLKGVPYLYAVGQPMGALSSWGMLALTHHLIVQVAARRVGWRKTFTDYAVLGDDITIANEAVAKSYLSLMSDLGVDINLSKSLESDIGVVEFAKRLIIKDDDVTPIPPKLVTLLMRQFRALPIMLRDMIGRGLSVESLNLKDEPRVSRPILWEIIGPLGLLPSAGLSPFLGDKSLTENELRIVANCVSDVVNRWCVRKFYEHQQSSQELIDKVGSLVWDPTSGLPRDTPVFHHYMNSFIELTIEQNMTQPEMIHFPEDREANFENVYTFIKEAMEHFEELVPAVPDISEKSVVKPVQSSSKMKFYRELNSELQRTGINFEYLTSN</sequence>
<dbReference type="Pfam" id="PF05919">
    <property type="entry name" value="Mitovir_RNA_pol"/>
    <property type="match status" value="1"/>
</dbReference>
<dbReference type="InterPro" id="IPR043502">
    <property type="entry name" value="DNA/RNA_pol_sf"/>
</dbReference>
<dbReference type="PANTHER" id="PTHR34456">
    <property type="entry name" value="MITOVIRUS RNA-DEPENDENT RNA POLYMERASE"/>
    <property type="match status" value="1"/>
</dbReference>